<dbReference type="InterPro" id="IPR002509">
    <property type="entry name" value="NODB_dom"/>
</dbReference>
<dbReference type="PROSITE" id="PS51677">
    <property type="entry name" value="NODB"/>
    <property type="match status" value="1"/>
</dbReference>
<reference evidence="7 8" key="1">
    <citation type="submission" date="2020-08" db="EMBL/GenBank/DDBJ databases">
        <title>Genomic Encyclopedia of Type Strains, Phase IV (KMG-IV): sequencing the most valuable type-strain genomes for metagenomic binning, comparative biology and taxonomic classification.</title>
        <authorList>
            <person name="Goeker M."/>
        </authorList>
    </citation>
    <scope>NUCLEOTIDE SEQUENCE [LARGE SCALE GENOMIC DNA]</scope>
    <source>
        <strain evidence="7 8">DSM 4737</strain>
    </source>
</reference>
<evidence type="ECO:0000313" key="7">
    <source>
        <dbReference type="EMBL" id="MBB5745359.1"/>
    </source>
</evidence>
<proteinExistence type="inferred from homology"/>
<dbReference type="Gene3D" id="3.20.20.370">
    <property type="entry name" value="Glycoside hydrolase/deacetylase"/>
    <property type="match status" value="1"/>
</dbReference>
<protein>
    <recommendedName>
        <fullName evidence="3">Chitooligosaccharide deacetylase</fullName>
    </recommendedName>
    <alternativeName>
        <fullName evidence="5">Nodulation protein B</fullName>
    </alternativeName>
</protein>
<comment type="similarity">
    <text evidence="2">Belongs to the polysaccharide deacetylase family.</text>
</comment>
<dbReference type="InterPro" id="IPR051398">
    <property type="entry name" value="Polysacch_Deacetylase"/>
</dbReference>
<sequence length="246" mass="26668">MKSRFDQMRRRAARYLGVRSVTLAPPRGVFSLSFDDIPVTAWTEAGPILAEHGIKATYYVCGGLAGGTNLGLPQFETEHLQALHVAGHEVGCHTYEHASVMDLTAAELAASLDRNARWVGERLDGHVMTSFAYPFGDCGLGAKAVVAGRFEFARGVINGINQARSDRPLLKAIGLESRRLPGYDLEALMQQTAASRGWLIAYGHDVMDSPTAYGCTPDDLDRVIRLAKAAGLDILPVEAGWRACRV</sequence>
<feature type="domain" description="NodB homology" evidence="6">
    <location>
        <begin position="28"/>
        <end position="246"/>
    </location>
</feature>
<dbReference type="Proteomes" id="UP000545037">
    <property type="component" value="Unassembled WGS sequence"/>
</dbReference>
<name>A0A7W9CGR6_9CAUL</name>
<accession>A0A7W9CGR6</accession>
<organism evidence="7 8">
    <name type="scientific">Brevundimonas variabilis</name>
    <dbReference type="NCBI Taxonomy" id="74312"/>
    <lineage>
        <taxon>Bacteria</taxon>
        <taxon>Pseudomonadati</taxon>
        <taxon>Pseudomonadota</taxon>
        <taxon>Alphaproteobacteria</taxon>
        <taxon>Caulobacterales</taxon>
        <taxon>Caulobacteraceae</taxon>
        <taxon>Brevundimonas</taxon>
    </lineage>
</organism>
<dbReference type="CDD" id="cd10967">
    <property type="entry name" value="CE4_GLA_like_6s"/>
    <property type="match status" value="1"/>
</dbReference>
<dbReference type="InterPro" id="IPR011330">
    <property type="entry name" value="Glyco_hydro/deAcase_b/a-brl"/>
</dbReference>
<dbReference type="SUPFAM" id="SSF88713">
    <property type="entry name" value="Glycoside hydrolase/deacetylase"/>
    <property type="match status" value="1"/>
</dbReference>
<dbReference type="PANTHER" id="PTHR34216">
    <property type="match status" value="1"/>
</dbReference>
<dbReference type="PANTHER" id="PTHR34216:SF11">
    <property type="entry name" value="CHITOOLIGOSACCHARIDE DEACETYLASE"/>
    <property type="match status" value="1"/>
</dbReference>
<comment type="function">
    <text evidence="1">Is involved in generating a small heat-stable compound (Nod), an acylated oligomer of N-acetylglucosamine, that stimulates mitosis in various plant protoplasts.</text>
</comment>
<gene>
    <name evidence="7" type="ORF">GGR13_000943</name>
</gene>
<evidence type="ECO:0000256" key="4">
    <source>
        <dbReference type="ARBA" id="ARBA00022729"/>
    </source>
</evidence>
<dbReference type="GO" id="GO:0005975">
    <property type="term" value="P:carbohydrate metabolic process"/>
    <property type="evidence" value="ECO:0007669"/>
    <property type="project" value="InterPro"/>
</dbReference>
<evidence type="ECO:0000256" key="1">
    <source>
        <dbReference type="ARBA" id="ARBA00003236"/>
    </source>
</evidence>
<dbReference type="GO" id="GO:0016810">
    <property type="term" value="F:hydrolase activity, acting on carbon-nitrogen (but not peptide) bonds"/>
    <property type="evidence" value="ECO:0007669"/>
    <property type="project" value="InterPro"/>
</dbReference>
<keyword evidence="4" id="KW-0732">Signal</keyword>
<evidence type="ECO:0000256" key="5">
    <source>
        <dbReference type="ARBA" id="ARBA00032976"/>
    </source>
</evidence>
<dbReference type="EMBL" id="JACHOR010000002">
    <property type="protein sequence ID" value="MBB5745359.1"/>
    <property type="molecule type" value="Genomic_DNA"/>
</dbReference>
<evidence type="ECO:0000256" key="2">
    <source>
        <dbReference type="ARBA" id="ARBA00010973"/>
    </source>
</evidence>
<evidence type="ECO:0000256" key="3">
    <source>
        <dbReference type="ARBA" id="ARBA00020071"/>
    </source>
</evidence>
<dbReference type="AlphaFoldDB" id="A0A7W9CGR6"/>
<evidence type="ECO:0000313" key="8">
    <source>
        <dbReference type="Proteomes" id="UP000545037"/>
    </source>
</evidence>
<dbReference type="Pfam" id="PF01522">
    <property type="entry name" value="Polysacc_deac_1"/>
    <property type="match status" value="1"/>
</dbReference>
<keyword evidence="8" id="KW-1185">Reference proteome</keyword>
<comment type="caution">
    <text evidence="7">The sequence shown here is derived from an EMBL/GenBank/DDBJ whole genome shotgun (WGS) entry which is preliminary data.</text>
</comment>
<evidence type="ECO:0000259" key="6">
    <source>
        <dbReference type="PROSITE" id="PS51677"/>
    </source>
</evidence>
<dbReference type="RefSeq" id="WP_183212355.1">
    <property type="nucleotide sequence ID" value="NZ_JACHOR010000002.1"/>
</dbReference>